<dbReference type="KEGG" id="pdh:B9T62_11155"/>
<organism evidence="1 2">
    <name type="scientific">Paenibacillus donghaensis</name>
    <dbReference type="NCBI Taxonomy" id="414771"/>
    <lineage>
        <taxon>Bacteria</taxon>
        <taxon>Bacillati</taxon>
        <taxon>Bacillota</taxon>
        <taxon>Bacilli</taxon>
        <taxon>Bacillales</taxon>
        <taxon>Paenibacillaceae</taxon>
        <taxon>Paenibacillus</taxon>
    </lineage>
</organism>
<proteinExistence type="predicted"/>
<protein>
    <submittedName>
        <fullName evidence="1">Uncharacterized protein</fullName>
    </submittedName>
</protein>
<keyword evidence="2" id="KW-1185">Reference proteome</keyword>
<dbReference type="AlphaFoldDB" id="A0A2Z2K7X9"/>
<name>A0A2Z2K7X9_9BACL</name>
<dbReference type="EMBL" id="CP021780">
    <property type="protein sequence ID" value="ASA21294.1"/>
    <property type="molecule type" value="Genomic_DNA"/>
</dbReference>
<dbReference type="Proteomes" id="UP000249890">
    <property type="component" value="Chromosome"/>
</dbReference>
<evidence type="ECO:0000313" key="1">
    <source>
        <dbReference type="EMBL" id="ASA21294.1"/>
    </source>
</evidence>
<evidence type="ECO:0000313" key="2">
    <source>
        <dbReference type="Proteomes" id="UP000249890"/>
    </source>
</evidence>
<gene>
    <name evidence="1" type="ORF">B9T62_11155</name>
</gene>
<reference evidence="1 2" key="1">
    <citation type="submission" date="2017-06" db="EMBL/GenBank/DDBJ databases">
        <title>Complete genome sequence of Paenibacillus donghaensis KCTC 13049T isolated from East Sea sediment, South Korea.</title>
        <authorList>
            <person name="Jung B.K."/>
            <person name="Hong S.-J."/>
            <person name="Shin J.-H."/>
        </authorList>
    </citation>
    <scope>NUCLEOTIDE SEQUENCE [LARGE SCALE GENOMIC DNA]</scope>
    <source>
        <strain evidence="1 2">KCTC 13049</strain>
    </source>
</reference>
<accession>A0A2Z2K7X9</accession>
<sequence length="110" mass="12746">MGHRFHLLTSTGLQVITAEINSYKQIAGQSLLEIGKRLKHVKDGDLNHGDNVRRRTIFHPAKSLKCILPESLELHIHEISCSIRISTQRKSRHKRRPNVLLFIFHMQSFD</sequence>